<evidence type="ECO:0000256" key="4">
    <source>
        <dbReference type="SAM" id="Coils"/>
    </source>
</evidence>
<feature type="chain" id="PRO_5011734157" evidence="5">
    <location>
        <begin position="24"/>
        <end position="340"/>
    </location>
</feature>
<dbReference type="GO" id="GO:0015562">
    <property type="term" value="F:efflux transmembrane transporter activity"/>
    <property type="evidence" value="ECO:0007669"/>
    <property type="project" value="TreeGrafter"/>
</dbReference>
<dbReference type="OrthoDB" id="7914255at2"/>
<comment type="subcellular location">
    <subcellularLocation>
        <location evidence="1">Cell envelope</location>
    </subcellularLocation>
</comment>
<keyword evidence="3" id="KW-0813">Transport</keyword>
<dbReference type="SUPFAM" id="SSF111369">
    <property type="entry name" value="HlyD-like secretion proteins"/>
    <property type="match status" value="1"/>
</dbReference>
<feature type="coiled-coil region" evidence="4">
    <location>
        <begin position="101"/>
        <end position="159"/>
    </location>
</feature>
<gene>
    <name evidence="8" type="ORF">SAMN05192570_1285</name>
</gene>
<dbReference type="InterPro" id="IPR058627">
    <property type="entry name" value="MdtA-like_C"/>
</dbReference>
<dbReference type="RefSeq" id="WP_092308522.1">
    <property type="nucleotide sequence ID" value="NZ_FOZV01000002.1"/>
</dbReference>
<keyword evidence="9" id="KW-1185">Reference proteome</keyword>
<dbReference type="EMBL" id="FOZV01000002">
    <property type="protein sequence ID" value="SFS43827.1"/>
    <property type="molecule type" value="Genomic_DNA"/>
</dbReference>
<organism evidence="8 9">
    <name type="scientific">Brevundimonas viscosa</name>
    <dbReference type="NCBI Taxonomy" id="871741"/>
    <lineage>
        <taxon>Bacteria</taxon>
        <taxon>Pseudomonadati</taxon>
        <taxon>Pseudomonadota</taxon>
        <taxon>Alphaproteobacteria</taxon>
        <taxon>Caulobacterales</taxon>
        <taxon>Caulobacteraceae</taxon>
        <taxon>Brevundimonas</taxon>
    </lineage>
</organism>
<dbReference type="GO" id="GO:1990281">
    <property type="term" value="C:efflux pump complex"/>
    <property type="evidence" value="ECO:0007669"/>
    <property type="project" value="TreeGrafter"/>
</dbReference>
<name>A0A1I6PUB4_9CAUL</name>
<sequence>MKRPPAPALLASVLLAAAVSACGGEPERVATAPATGERVVAAEARIDALKPVSAVVASRDLGEARARISGTLVQLSVREGDVVREGQVLGLVVDERIGLETAALGAQIAAAEAEAERARADLSRVQTLFDRGFYAQARLDQARAASRAADAQVRAARAQRSASAAVGAQGRILAPASGRILSADVPAGSFVSAGQSVATVTAGPLVLRIELPEAEGRNLRMGQVVSITGEGLPSTGAVAQVYPAAEAGRIVADVAVDGLRSDRVGQRVMVQAPVGQRQALVVPRRFVSTRYGVDFVRTVDRAGRVSEAPVQLGSPVGEDRVEVMSGLKAGDVVLAPERTR</sequence>
<dbReference type="NCBIfam" id="TIGR01730">
    <property type="entry name" value="RND_mfp"/>
    <property type="match status" value="1"/>
</dbReference>
<evidence type="ECO:0000256" key="2">
    <source>
        <dbReference type="ARBA" id="ARBA00009477"/>
    </source>
</evidence>
<feature type="domain" description="Multidrug resistance protein MdtA-like barrel-sandwich hybrid" evidence="6">
    <location>
        <begin position="64"/>
        <end position="201"/>
    </location>
</feature>
<keyword evidence="4" id="KW-0175">Coiled coil</keyword>
<keyword evidence="5" id="KW-0732">Signal</keyword>
<dbReference type="Pfam" id="PF25967">
    <property type="entry name" value="RND-MFP_C"/>
    <property type="match status" value="1"/>
</dbReference>
<comment type="similarity">
    <text evidence="2">Belongs to the membrane fusion protein (MFP) (TC 8.A.1) family.</text>
</comment>
<dbReference type="Gene3D" id="2.40.30.170">
    <property type="match status" value="1"/>
</dbReference>
<protein>
    <submittedName>
        <fullName evidence="8">RND family efflux transporter, MFP subunit</fullName>
    </submittedName>
</protein>
<dbReference type="PROSITE" id="PS51257">
    <property type="entry name" value="PROKAR_LIPOPROTEIN"/>
    <property type="match status" value="1"/>
</dbReference>
<evidence type="ECO:0000256" key="3">
    <source>
        <dbReference type="ARBA" id="ARBA00022448"/>
    </source>
</evidence>
<dbReference type="Pfam" id="PF25917">
    <property type="entry name" value="BSH_RND"/>
    <property type="match status" value="1"/>
</dbReference>
<evidence type="ECO:0000256" key="1">
    <source>
        <dbReference type="ARBA" id="ARBA00004196"/>
    </source>
</evidence>
<reference evidence="9" key="1">
    <citation type="submission" date="2016-10" db="EMBL/GenBank/DDBJ databases">
        <authorList>
            <person name="Varghese N."/>
            <person name="Submissions S."/>
        </authorList>
    </citation>
    <scope>NUCLEOTIDE SEQUENCE [LARGE SCALE GENOMIC DNA]</scope>
    <source>
        <strain evidence="9">CGMCC 1.10683</strain>
    </source>
</reference>
<dbReference type="InterPro" id="IPR006143">
    <property type="entry name" value="RND_pump_MFP"/>
</dbReference>
<feature type="domain" description="Multidrug resistance protein MdtA-like C-terminal permuted SH3" evidence="7">
    <location>
        <begin position="278"/>
        <end position="333"/>
    </location>
</feature>
<dbReference type="Proteomes" id="UP000198788">
    <property type="component" value="Unassembled WGS sequence"/>
</dbReference>
<proteinExistence type="inferred from homology"/>
<dbReference type="Gene3D" id="2.40.50.100">
    <property type="match status" value="1"/>
</dbReference>
<evidence type="ECO:0000313" key="8">
    <source>
        <dbReference type="EMBL" id="SFS43827.1"/>
    </source>
</evidence>
<evidence type="ECO:0000259" key="7">
    <source>
        <dbReference type="Pfam" id="PF25967"/>
    </source>
</evidence>
<dbReference type="STRING" id="871741.SAMN05192570_1285"/>
<dbReference type="PANTHER" id="PTHR30469:SF15">
    <property type="entry name" value="HLYD FAMILY OF SECRETION PROTEINS"/>
    <property type="match status" value="1"/>
</dbReference>
<accession>A0A1I6PUB4</accession>
<dbReference type="Gene3D" id="2.40.420.20">
    <property type="match status" value="1"/>
</dbReference>
<dbReference type="PANTHER" id="PTHR30469">
    <property type="entry name" value="MULTIDRUG RESISTANCE PROTEIN MDTA"/>
    <property type="match status" value="1"/>
</dbReference>
<evidence type="ECO:0000259" key="6">
    <source>
        <dbReference type="Pfam" id="PF25917"/>
    </source>
</evidence>
<evidence type="ECO:0000256" key="5">
    <source>
        <dbReference type="SAM" id="SignalP"/>
    </source>
</evidence>
<dbReference type="InterPro" id="IPR058625">
    <property type="entry name" value="MdtA-like_BSH"/>
</dbReference>
<feature type="signal peptide" evidence="5">
    <location>
        <begin position="1"/>
        <end position="23"/>
    </location>
</feature>
<evidence type="ECO:0000313" key="9">
    <source>
        <dbReference type="Proteomes" id="UP000198788"/>
    </source>
</evidence>
<dbReference type="AlphaFoldDB" id="A0A1I6PUB4"/>
<dbReference type="Gene3D" id="1.10.287.470">
    <property type="entry name" value="Helix hairpin bin"/>
    <property type="match status" value="1"/>
</dbReference>